<dbReference type="SUPFAM" id="SSF109604">
    <property type="entry name" value="HD-domain/PDEase-like"/>
    <property type="match status" value="1"/>
</dbReference>
<dbReference type="RefSeq" id="WP_190998057.1">
    <property type="nucleotide sequence ID" value="NZ_JACXSI010000019.1"/>
</dbReference>
<organism evidence="1 2">
    <name type="scientific">Peribacillus faecalis</name>
    <dbReference type="NCBI Taxonomy" id="2772559"/>
    <lineage>
        <taxon>Bacteria</taxon>
        <taxon>Bacillati</taxon>
        <taxon>Bacillota</taxon>
        <taxon>Bacilli</taxon>
        <taxon>Bacillales</taxon>
        <taxon>Bacillaceae</taxon>
        <taxon>Peribacillus</taxon>
    </lineage>
</organism>
<comment type="caution">
    <text evidence="1">The sequence shown here is derived from an EMBL/GenBank/DDBJ whole genome shotgun (WGS) entry which is preliminary data.</text>
</comment>
<evidence type="ECO:0000313" key="2">
    <source>
        <dbReference type="Proteomes" id="UP000602076"/>
    </source>
</evidence>
<keyword evidence="2" id="KW-1185">Reference proteome</keyword>
<reference evidence="1" key="1">
    <citation type="submission" date="2020-09" db="EMBL/GenBank/DDBJ databases">
        <title>Bacillus faecalis sp. nov., a moderately halophilic bacterium isolated from cow faeces.</title>
        <authorList>
            <person name="Jiang L."/>
            <person name="Lee J."/>
        </authorList>
    </citation>
    <scope>NUCLEOTIDE SEQUENCE</scope>
    <source>
        <strain evidence="1">AGMB 02131</strain>
    </source>
</reference>
<evidence type="ECO:0000313" key="1">
    <source>
        <dbReference type="EMBL" id="MBD3108514.1"/>
    </source>
</evidence>
<sequence length="208" mass="24188">MGIHTYFKSLTKLERIERCPGEFMFERHTVASHSFKVTVYAQFLGTVEEQNGTEINWKLLYEKAINHDYAEIFIGDIKTPVKYWTPEMRTMLHKVEEGMTAKFIETEIPDEFKDFYREKMKEGKDDTVEGKILAVADKVDQIYEAFSEIQRGNAEPVIIEIYRDALVAIKSVNLKCVDYFLKYVLAEMVEEEMMAAIDIKKITDEALG</sequence>
<gene>
    <name evidence="1" type="ORF">IEO70_09050</name>
</gene>
<protein>
    <submittedName>
        <fullName evidence="1">HD domain-containing protein</fullName>
    </submittedName>
</protein>
<dbReference type="EMBL" id="JACXSI010000019">
    <property type="protein sequence ID" value="MBD3108514.1"/>
    <property type="molecule type" value="Genomic_DNA"/>
</dbReference>
<proteinExistence type="predicted"/>
<name>A0A927CWL9_9BACI</name>
<dbReference type="AlphaFoldDB" id="A0A927CWL9"/>
<dbReference type="Gene3D" id="1.10.3210.10">
    <property type="entry name" value="Hypothetical protein af1432"/>
    <property type="match status" value="1"/>
</dbReference>
<dbReference type="Pfam" id="PF12917">
    <property type="entry name" value="YfbR-like"/>
    <property type="match status" value="1"/>
</dbReference>
<accession>A0A927CWL9</accession>
<dbReference type="Proteomes" id="UP000602076">
    <property type="component" value="Unassembled WGS sequence"/>
</dbReference>